<evidence type="ECO:0000313" key="3">
    <source>
        <dbReference type="Proteomes" id="UP000516230"/>
    </source>
</evidence>
<dbReference type="AlphaFoldDB" id="A0A7H0HS95"/>
<reference evidence="2 3" key="1">
    <citation type="submission" date="2020-08" db="EMBL/GenBank/DDBJ databases">
        <title>A novel species.</title>
        <authorList>
            <person name="Gao J."/>
        </authorList>
    </citation>
    <scope>NUCLEOTIDE SEQUENCE [LARGE SCALE GENOMIC DNA]</scope>
    <source>
        <strain evidence="2 3">CRPJ-33</strain>
    </source>
</reference>
<keyword evidence="3" id="KW-1185">Reference proteome</keyword>
<sequence>MLKYEDIVNAPLGKLKTAADDWSEMTGKLEKLAEDAADGMKARADKAVWEGVNAGVTKAFVAKTAKEFKDAAAEAKGVKMILEEGYTAFKKAKDDLVGIRDHEGPAAGIHVSATGKVTARNPVADIPPQQKAHDPDYPALVRQEKENIAAWQAKIDLIVDNCNDTDVSFKNSLEANVPEGKDFSAPKYTKMDQEEAARAAGLAAKGKDLTHTELTALNELLKDNGKSVEFSKNFYEKLGPEKSLAFFGQLSMDTYEYGKVDKERLKDVQELQRNLGLNLATASHDKAFTAEWGPELRKLGTERIPLYKYDNNPPFGYQLLGGIMRYGNYDAKFLNPIAEHVAQLHQKDPTLFADSKVVNSPWKNPFNPSGVNGAGYDPTTAMLEALGNSPEAAKKFFTDPPTAYNEDGTVNHGATADLGKSGDTPIDNYLDYFSQEKWDSFGDVNSLDPKELEGSLNHLPDALGKALEAATLGYPAGHPDAGVVRDADNADVMRQVMEKYGSDAGLLKQHEALSDSLGTMGAGYIDDINWALAKNDPNSPFAPGENAAGRINFGDTEDGNGRSIVRGFLSSLGQHPDAYATVSAAEQVYTRSVLEAQVGPDGKIDQGAARAAVMTGSEVQGMLDQSRADQVEATNLKTHEDYEKAVAKRQGWIEFGAGVGIAAGVAFLPATAAVGTAAVLIPLVTDTASGALEQGIGQIVGDISDNSVDENKEKVEELSREEKSKIYSSGESLAESPMEEFMRRNGIEASSVFGMDLQESMRVGYGTGNDRENQQGNDPETG</sequence>
<dbReference type="EMBL" id="CP060825">
    <property type="protein sequence ID" value="QNP63411.1"/>
    <property type="molecule type" value="Genomic_DNA"/>
</dbReference>
<protein>
    <recommendedName>
        <fullName evidence="4">AG2 protein</fullName>
    </recommendedName>
</protein>
<gene>
    <name evidence="2" type="ORF">IAG43_11000</name>
</gene>
<evidence type="ECO:0000313" key="2">
    <source>
        <dbReference type="EMBL" id="QNP63411.1"/>
    </source>
</evidence>
<organism evidence="2 3">
    <name type="scientific">Streptomyces genisteinicus</name>
    <dbReference type="NCBI Taxonomy" id="2768068"/>
    <lineage>
        <taxon>Bacteria</taxon>
        <taxon>Bacillati</taxon>
        <taxon>Actinomycetota</taxon>
        <taxon>Actinomycetes</taxon>
        <taxon>Kitasatosporales</taxon>
        <taxon>Streptomycetaceae</taxon>
        <taxon>Streptomyces</taxon>
    </lineage>
</organism>
<accession>A0A7H0HS95</accession>
<proteinExistence type="predicted"/>
<dbReference type="KEGG" id="sgj:IAG43_11000"/>
<feature type="region of interest" description="Disordered" evidence="1">
    <location>
        <begin position="760"/>
        <end position="782"/>
    </location>
</feature>
<name>A0A7H0HS95_9ACTN</name>
<evidence type="ECO:0008006" key="4">
    <source>
        <dbReference type="Google" id="ProtNLM"/>
    </source>
</evidence>
<dbReference type="RefSeq" id="WP_187740572.1">
    <property type="nucleotide sequence ID" value="NZ_CP060825.1"/>
</dbReference>
<evidence type="ECO:0000256" key="1">
    <source>
        <dbReference type="SAM" id="MobiDB-lite"/>
    </source>
</evidence>
<dbReference type="Proteomes" id="UP000516230">
    <property type="component" value="Chromosome"/>
</dbReference>
<feature type="compositionally biased region" description="Basic and acidic residues" evidence="1">
    <location>
        <begin position="716"/>
        <end position="725"/>
    </location>
</feature>
<feature type="region of interest" description="Disordered" evidence="1">
    <location>
        <begin position="716"/>
        <end position="738"/>
    </location>
</feature>